<dbReference type="KEGG" id="euz:DVS28_a4417"/>
<dbReference type="Pfam" id="PF13522">
    <property type="entry name" value="GATase_6"/>
    <property type="match status" value="1"/>
</dbReference>
<dbReference type="InterPro" id="IPR001347">
    <property type="entry name" value="SIS_dom"/>
</dbReference>
<dbReference type="InterPro" id="IPR047084">
    <property type="entry name" value="GFAT_N"/>
</dbReference>
<dbReference type="GO" id="GO:0097367">
    <property type="term" value="F:carbohydrate derivative binding"/>
    <property type="evidence" value="ECO:0007669"/>
    <property type="project" value="InterPro"/>
</dbReference>
<dbReference type="InterPro" id="IPR035466">
    <property type="entry name" value="GlmS/AgaS_SIS"/>
</dbReference>
<comment type="catalytic activity">
    <reaction evidence="1 10">
        <text>D-fructose 6-phosphate + L-glutamine = D-glucosamine 6-phosphate + L-glutamate</text>
        <dbReference type="Rhea" id="RHEA:13237"/>
        <dbReference type="ChEBI" id="CHEBI:29985"/>
        <dbReference type="ChEBI" id="CHEBI:58359"/>
        <dbReference type="ChEBI" id="CHEBI:58725"/>
        <dbReference type="ChEBI" id="CHEBI:61527"/>
        <dbReference type="EC" id="2.6.1.16"/>
    </reaction>
</comment>
<proteinExistence type="inferred from homology"/>
<evidence type="ECO:0000256" key="4">
    <source>
        <dbReference type="ARBA" id="ARBA00016090"/>
    </source>
</evidence>
<dbReference type="HAMAP" id="MF_00164">
    <property type="entry name" value="GlmS"/>
    <property type="match status" value="1"/>
</dbReference>
<dbReference type="EMBL" id="CP031165">
    <property type="protein sequence ID" value="AXV09082.1"/>
    <property type="molecule type" value="Genomic_DNA"/>
</dbReference>
<dbReference type="InterPro" id="IPR017932">
    <property type="entry name" value="GATase_2_dom"/>
</dbReference>
<accession>A0A346Y3N5</accession>
<dbReference type="GO" id="GO:0004360">
    <property type="term" value="F:glutamine-fructose-6-phosphate transaminase (isomerizing) activity"/>
    <property type="evidence" value="ECO:0007669"/>
    <property type="project" value="UniProtKB-UniRule"/>
</dbReference>
<protein>
    <recommendedName>
        <fullName evidence="4 10">Glutamine--fructose-6-phosphate aminotransferase [isomerizing]</fullName>
        <ecNumber evidence="3 10">2.6.1.16</ecNumber>
    </recommendedName>
    <alternativeName>
        <fullName evidence="10">D-fructose-6-phosphate amidotransferase</fullName>
    </alternativeName>
    <alternativeName>
        <fullName evidence="10">GFAT</fullName>
    </alternativeName>
    <alternativeName>
        <fullName evidence="10">Glucosamine-6-phosphate synthase</fullName>
    </alternativeName>
    <alternativeName>
        <fullName evidence="10">Hexosephosphate aminotransferase</fullName>
    </alternativeName>
    <alternativeName>
        <fullName evidence="10">L-glutamine--D-fructose-6-phosphate amidotransferase</fullName>
    </alternativeName>
</protein>
<evidence type="ECO:0000256" key="1">
    <source>
        <dbReference type="ARBA" id="ARBA00001031"/>
    </source>
</evidence>
<dbReference type="InterPro" id="IPR035490">
    <property type="entry name" value="GlmS/FrlB_SIS"/>
</dbReference>
<keyword evidence="9" id="KW-0315">Glutamine amidotransferase</keyword>
<feature type="domain" description="SIS" evidence="12">
    <location>
        <begin position="455"/>
        <end position="596"/>
    </location>
</feature>
<dbReference type="GO" id="GO:0005829">
    <property type="term" value="C:cytosol"/>
    <property type="evidence" value="ECO:0007669"/>
    <property type="project" value="TreeGrafter"/>
</dbReference>
<dbReference type="GO" id="GO:0006047">
    <property type="term" value="P:UDP-N-acetylglucosamine metabolic process"/>
    <property type="evidence" value="ECO:0007669"/>
    <property type="project" value="TreeGrafter"/>
</dbReference>
<gene>
    <name evidence="10" type="primary">glmS</name>
    <name evidence="13" type="ORF">DVS28_a4417</name>
</gene>
<keyword evidence="8" id="KW-0677">Repeat</keyword>
<feature type="domain" description="Glutamine amidotransferase type-2" evidence="11">
    <location>
        <begin position="1"/>
        <end position="223"/>
    </location>
</feature>
<evidence type="ECO:0000256" key="3">
    <source>
        <dbReference type="ARBA" id="ARBA00012916"/>
    </source>
</evidence>
<dbReference type="Pfam" id="PF01380">
    <property type="entry name" value="SIS"/>
    <property type="match status" value="2"/>
</dbReference>
<keyword evidence="7 10" id="KW-0808">Transferase</keyword>
<evidence type="ECO:0000256" key="9">
    <source>
        <dbReference type="ARBA" id="ARBA00022962"/>
    </source>
</evidence>
<evidence type="ECO:0000259" key="12">
    <source>
        <dbReference type="PROSITE" id="PS51464"/>
    </source>
</evidence>
<feature type="domain" description="SIS" evidence="12">
    <location>
        <begin position="282"/>
        <end position="422"/>
    </location>
</feature>
<dbReference type="GO" id="GO:0006002">
    <property type="term" value="P:fructose 6-phosphate metabolic process"/>
    <property type="evidence" value="ECO:0007669"/>
    <property type="project" value="TreeGrafter"/>
</dbReference>
<comment type="subcellular location">
    <subcellularLocation>
        <location evidence="2 10">Cytoplasm</location>
    </subcellularLocation>
</comment>
<dbReference type="InterPro" id="IPR029055">
    <property type="entry name" value="Ntn_hydrolases_N"/>
</dbReference>
<evidence type="ECO:0000256" key="7">
    <source>
        <dbReference type="ARBA" id="ARBA00022679"/>
    </source>
</evidence>
<dbReference type="NCBIfam" id="TIGR01135">
    <property type="entry name" value="glmS"/>
    <property type="match status" value="1"/>
</dbReference>
<evidence type="ECO:0000256" key="6">
    <source>
        <dbReference type="ARBA" id="ARBA00022576"/>
    </source>
</evidence>
<dbReference type="CDD" id="cd05009">
    <property type="entry name" value="SIS_GlmS_GlmD_2"/>
    <property type="match status" value="1"/>
</dbReference>
<keyword evidence="14" id="KW-1185">Reference proteome</keyword>
<evidence type="ECO:0000313" key="14">
    <source>
        <dbReference type="Proteomes" id="UP000264006"/>
    </source>
</evidence>
<comment type="subunit">
    <text evidence="10">Homodimer.</text>
</comment>
<dbReference type="PROSITE" id="PS51464">
    <property type="entry name" value="SIS"/>
    <property type="match status" value="2"/>
</dbReference>
<reference evidence="13 14" key="1">
    <citation type="submission" date="2018-09" db="EMBL/GenBank/DDBJ databases">
        <title>Complete genome sequence of Euzebya sp. DY32-46 isolated from seawater of Pacific Ocean.</title>
        <authorList>
            <person name="Xu L."/>
            <person name="Wu Y.-H."/>
            <person name="Xu X.-W."/>
        </authorList>
    </citation>
    <scope>NUCLEOTIDE SEQUENCE [LARGE SCALE GENOMIC DNA]</scope>
    <source>
        <strain evidence="13 14">DY32-46</strain>
    </source>
</reference>
<comment type="function">
    <text evidence="10">Catalyzes the first step in hexosamine metabolism, converting fructose-6P into glucosamine-6P using glutamine as a nitrogen source.</text>
</comment>
<organism evidence="13 14">
    <name type="scientific">Euzebya pacifica</name>
    <dbReference type="NCBI Taxonomy" id="1608957"/>
    <lineage>
        <taxon>Bacteria</taxon>
        <taxon>Bacillati</taxon>
        <taxon>Actinomycetota</taxon>
        <taxon>Nitriliruptoria</taxon>
        <taxon>Euzebyales</taxon>
    </lineage>
</organism>
<sequence>MGYTGDADALPIIVDGLARLEYRGYDSAGVAIIDGDGQLDVVKRAGKLANLQGALAEESPAGHIGVGHTRWATHGVPNDTNAHPHCDPSGTIAVIHNGIIENYAELKAELAERRGAVFVSDTDTEVVAHLVASLYEGSLPAAVRAAVKRLDGQFAIAVIDRRDPDTIVATKRSAPMILGHMEGASMLSSDAAGLISHTRECEAMEDDQVAVLTPGGITVTDLDGNPTEGHRYTVDWDIDAAEKQGYEHFMLKEIHEQPRAVADTLLGRLDADGRVTLDRLDFDPALLRALDKVYIVACGTSHHAGMVAKYATEHWAKIGVEAEIASEFRYRDPILTKQTLVVAISQSGETADTIAAAEYARAQGARVIAVTNIVGSTLARTADGVIFTRAGLEVAVASTKAFTTQIIALSVLALFLAQERRQMFAEECRDMLDRLEALPALMERVLEAEEGMAELAARFSGADYFMFIGRQVGLPIALEGALKLKEISYIHAEGFASGEMKHGPIALIDDGGPVIALATDGHVKAKVVSNIQEVKARGAVVLAVATEGDTEVKEHADHVVYVPDVHELLYPVLTVLPLQLLGYHIAVALDRDVDQPRNLAKTVTVE</sequence>
<dbReference type="InterPro" id="IPR046348">
    <property type="entry name" value="SIS_dom_sf"/>
</dbReference>
<dbReference type="FunFam" id="3.40.50.10490:FF:000001">
    <property type="entry name" value="Glutamine--fructose-6-phosphate aminotransferase [isomerizing]"/>
    <property type="match status" value="1"/>
</dbReference>
<evidence type="ECO:0000256" key="5">
    <source>
        <dbReference type="ARBA" id="ARBA00022490"/>
    </source>
</evidence>
<evidence type="ECO:0000313" key="13">
    <source>
        <dbReference type="EMBL" id="AXV09082.1"/>
    </source>
</evidence>
<dbReference type="FunFam" id="3.40.50.10490:FF:000002">
    <property type="entry name" value="Glutamine--fructose-6-phosphate aminotransferase [isomerizing]"/>
    <property type="match status" value="1"/>
</dbReference>
<dbReference type="Gene3D" id="3.40.50.10490">
    <property type="entry name" value="Glucose-6-phosphate isomerase like protein, domain 1"/>
    <property type="match status" value="2"/>
</dbReference>
<evidence type="ECO:0000256" key="8">
    <source>
        <dbReference type="ARBA" id="ARBA00022737"/>
    </source>
</evidence>
<dbReference type="SUPFAM" id="SSF53697">
    <property type="entry name" value="SIS domain"/>
    <property type="match status" value="1"/>
</dbReference>
<evidence type="ECO:0000259" key="11">
    <source>
        <dbReference type="PROSITE" id="PS51278"/>
    </source>
</evidence>
<feature type="initiator methionine" description="Removed" evidence="10">
    <location>
        <position position="1"/>
    </location>
</feature>
<dbReference type="AlphaFoldDB" id="A0A346Y3N5"/>
<evidence type="ECO:0000256" key="2">
    <source>
        <dbReference type="ARBA" id="ARBA00004496"/>
    </source>
</evidence>
<name>A0A346Y3N5_9ACTN</name>
<keyword evidence="5 10" id="KW-0963">Cytoplasm</keyword>
<comment type="caution">
    <text evidence="10">Lacks conserved residue(s) required for the propagation of feature annotation.</text>
</comment>
<dbReference type="InterPro" id="IPR005855">
    <property type="entry name" value="GFAT"/>
</dbReference>
<evidence type="ECO:0000256" key="10">
    <source>
        <dbReference type="HAMAP-Rule" id="MF_00164"/>
    </source>
</evidence>
<dbReference type="NCBIfam" id="NF001484">
    <property type="entry name" value="PRK00331.1"/>
    <property type="match status" value="1"/>
</dbReference>
<dbReference type="CDD" id="cd05008">
    <property type="entry name" value="SIS_GlmS_GlmD_1"/>
    <property type="match status" value="1"/>
</dbReference>
<feature type="active site" description="For Fru-6P isomerization activity" evidence="10">
    <location>
        <position position="601"/>
    </location>
</feature>
<keyword evidence="6 10" id="KW-0032">Aminotransferase</keyword>
<dbReference type="PANTHER" id="PTHR10937:SF0">
    <property type="entry name" value="GLUTAMINE--FRUCTOSE-6-PHOSPHATE TRANSAMINASE (ISOMERIZING)"/>
    <property type="match status" value="1"/>
</dbReference>
<dbReference type="GO" id="GO:0005975">
    <property type="term" value="P:carbohydrate metabolic process"/>
    <property type="evidence" value="ECO:0007669"/>
    <property type="project" value="UniProtKB-UniRule"/>
</dbReference>
<dbReference type="GO" id="GO:0046349">
    <property type="term" value="P:amino sugar biosynthetic process"/>
    <property type="evidence" value="ECO:0007669"/>
    <property type="project" value="UniProtKB-ARBA"/>
</dbReference>
<dbReference type="EC" id="2.6.1.16" evidence="3 10"/>
<dbReference type="PROSITE" id="PS51278">
    <property type="entry name" value="GATASE_TYPE_2"/>
    <property type="match status" value="1"/>
</dbReference>
<dbReference type="FunFam" id="3.60.20.10:FF:000006">
    <property type="entry name" value="Glutamine--fructose-6-phosphate aminotransferase [isomerizing]"/>
    <property type="match status" value="1"/>
</dbReference>
<dbReference type="Gene3D" id="3.60.20.10">
    <property type="entry name" value="Glutamine Phosphoribosylpyrophosphate, subunit 1, domain 1"/>
    <property type="match status" value="1"/>
</dbReference>
<dbReference type="Proteomes" id="UP000264006">
    <property type="component" value="Chromosome"/>
</dbReference>
<dbReference type="PANTHER" id="PTHR10937">
    <property type="entry name" value="GLUCOSAMINE--FRUCTOSE-6-PHOSPHATE AMINOTRANSFERASE, ISOMERIZING"/>
    <property type="match status" value="1"/>
</dbReference>
<dbReference type="CDD" id="cd00714">
    <property type="entry name" value="GFAT"/>
    <property type="match status" value="1"/>
</dbReference>
<dbReference type="GO" id="GO:0006487">
    <property type="term" value="P:protein N-linked glycosylation"/>
    <property type="evidence" value="ECO:0007669"/>
    <property type="project" value="TreeGrafter"/>
</dbReference>
<dbReference type="SUPFAM" id="SSF56235">
    <property type="entry name" value="N-terminal nucleophile aminohydrolases (Ntn hydrolases)"/>
    <property type="match status" value="1"/>
</dbReference>